<dbReference type="EMBL" id="CP115450">
    <property type="protein sequence ID" value="WBP84494.1"/>
    <property type="molecule type" value="Genomic_DNA"/>
</dbReference>
<protein>
    <submittedName>
        <fullName evidence="1">DUF5133 domain-containing protein</fullName>
    </submittedName>
</protein>
<reference evidence="2" key="1">
    <citation type="submission" date="2022-12" db="EMBL/GenBank/DDBJ databases">
        <authorList>
            <person name="Mo P."/>
        </authorList>
    </citation>
    <scope>NUCLEOTIDE SEQUENCE [LARGE SCALE GENOMIC DNA]</scope>
    <source>
        <strain evidence="2">HUAS 3-15</strain>
    </source>
</reference>
<dbReference type="Pfam" id="PF17196">
    <property type="entry name" value="DUF5133"/>
    <property type="match status" value="1"/>
</dbReference>
<accession>A0ABY7PVP5</accession>
<evidence type="ECO:0000313" key="2">
    <source>
        <dbReference type="Proteomes" id="UP001212821"/>
    </source>
</evidence>
<name>A0ABY7PVP5_9ACTN</name>
<dbReference type="Proteomes" id="UP001212821">
    <property type="component" value="Chromosome"/>
</dbReference>
<dbReference type="RefSeq" id="WP_270139755.1">
    <property type="nucleotide sequence ID" value="NZ_CP115450.1"/>
</dbReference>
<organism evidence="1 2">
    <name type="scientific">Kitasatospora cathayae</name>
    <dbReference type="NCBI Taxonomy" id="3004092"/>
    <lineage>
        <taxon>Bacteria</taxon>
        <taxon>Bacillati</taxon>
        <taxon>Actinomycetota</taxon>
        <taxon>Actinomycetes</taxon>
        <taxon>Kitasatosporales</taxon>
        <taxon>Streptomycetaceae</taxon>
        <taxon>Kitasatospora</taxon>
    </lineage>
</organism>
<proteinExistence type="predicted"/>
<sequence>MPMVDVTALGRLVAEYDALSELRSPEAQQRLRDVCYTIAVYTGETDAARAVAVARALLAPGRRGPVDGAAVATGPVADRDHGALLAELGELAERERERHRTLSTLPDVLQLTRVAVPGSVGAAVSTWHDDGTVETLAAGSPQLLALERAQGEAGAGPLARIRRQGQGQLLVRLDPGRPGRFADRARRCGVRAVATEHLRTLPHGCTAFSVYLRTPVEPGTPASALVSVLALQASVALDRAALARTVADLLDRRHAIGPAIGVTMERFGVPPHTALILLARAAQRLGTDLDTVVHRLAADGR</sequence>
<dbReference type="InterPro" id="IPR033457">
    <property type="entry name" value="DUF5133"/>
</dbReference>
<gene>
    <name evidence="1" type="ORF">O1G21_00565</name>
</gene>
<keyword evidence="2" id="KW-1185">Reference proteome</keyword>
<evidence type="ECO:0000313" key="1">
    <source>
        <dbReference type="EMBL" id="WBP84494.1"/>
    </source>
</evidence>